<dbReference type="Gene3D" id="3.30.930.30">
    <property type="match status" value="1"/>
</dbReference>
<evidence type="ECO:0000256" key="3">
    <source>
        <dbReference type="SAM" id="MobiDB-lite"/>
    </source>
</evidence>
<dbReference type="AlphaFoldDB" id="A0AAQ0EWP0"/>
<sequence length="397" mass="45515">MATFHISFKKLRRSEGKSSVYLSAYQNREKTKDNRTGATWDYSKKEGFFGSAILSPAGTPAELVKDSGTLWNAVEAGEKRKDAELCRYVDIAIPKELDDGQKKQIVLDYCQENFVDYGMIADIAFHDLDSHNPHAHVMLTLRTVSPNGFGNKQREWNNRENIEAWRVNWEIIANDRLKKYGHKSRIDSRSLKDQKEEAERKAVFAKTPKEKAKWISKTIELDRTPMTRIHRHQWRKGQKLRAMEQKEKALLLKIANATYLQQTKPPQPEETMKIEKKPLARSIIDNLKALYKKTQHIFKSKPNVNKNKKEEKEDPQNFVSSYVINEFGEHILKTELETKPKTGTGTGTGGNNGGGKMGSGSGMSPMNQPQPKIEEPEPEPMPEFEDQQPKRKKKFGM</sequence>
<feature type="compositionally biased region" description="Acidic residues" evidence="3">
    <location>
        <begin position="376"/>
        <end position="386"/>
    </location>
</feature>
<organism evidence="5 6">
    <name type="scientific">Enterobacter asburiae</name>
    <dbReference type="NCBI Taxonomy" id="61645"/>
    <lineage>
        <taxon>Bacteria</taxon>
        <taxon>Pseudomonadati</taxon>
        <taxon>Pseudomonadota</taxon>
        <taxon>Gammaproteobacteria</taxon>
        <taxon>Enterobacterales</taxon>
        <taxon>Enterobacteriaceae</taxon>
        <taxon>Enterobacter</taxon>
        <taxon>Enterobacter cloacae complex</taxon>
    </lineage>
</organism>
<gene>
    <name evidence="5" type="ORF">KZX48_26025</name>
</gene>
<evidence type="ECO:0000256" key="1">
    <source>
        <dbReference type="ARBA" id="ARBA00010873"/>
    </source>
</evidence>
<dbReference type="EMBL" id="CP080112">
    <property type="protein sequence ID" value="QYD29680.1"/>
    <property type="molecule type" value="Genomic_DNA"/>
</dbReference>
<keyword evidence="5" id="KW-0614">Plasmid</keyword>
<dbReference type="Pfam" id="PF03389">
    <property type="entry name" value="MobA_MobL"/>
    <property type="match status" value="1"/>
</dbReference>
<geneLocation type="plasmid" evidence="5 6">
    <name>pWW19C-6</name>
</geneLocation>
<accession>A0AAQ0EWP0</accession>
<keyword evidence="2" id="KW-0184">Conjugation</keyword>
<feature type="compositionally biased region" description="Gly residues" evidence="3">
    <location>
        <begin position="344"/>
        <end position="361"/>
    </location>
</feature>
<name>A0AAQ0EWP0_ENTAS</name>
<evidence type="ECO:0000259" key="4">
    <source>
        <dbReference type="Pfam" id="PF03389"/>
    </source>
</evidence>
<evidence type="ECO:0000313" key="5">
    <source>
        <dbReference type="EMBL" id="QYD29680.1"/>
    </source>
</evidence>
<feature type="compositionally biased region" description="Low complexity" evidence="3">
    <location>
        <begin position="362"/>
        <end position="371"/>
    </location>
</feature>
<evidence type="ECO:0000313" key="6">
    <source>
        <dbReference type="Proteomes" id="UP000826990"/>
    </source>
</evidence>
<protein>
    <submittedName>
        <fullName evidence="5">MobA/MobL family protein</fullName>
    </submittedName>
</protein>
<dbReference type="RefSeq" id="WP_000190114.1">
    <property type="nucleotide sequence ID" value="NZ_CP080112.1"/>
</dbReference>
<feature type="domain" description="MobA/MobL protein" evidence="4">
    <location>
        <begin position="17"/>
        <end position="197"/>
    </location>
</feature>
<dbReference type="InterPro" id="IPR005053">
    <property type="entry name" value="MobA_MobL"/>
</dbReference>
<comment type="similarity">
    <text evidence="1">Belongs to the MobA/MobL family.</text>
</comment>
<feature type="region of interest" description="Disordered" evidence="3">
    <location>
        <begin position="334"/>
        <end position="397"/>
    </location>
</feature>
<dbReference type="NCBIfam" id="NF041496">
    <property type="entry name" value="MobQ"/>
    <property type="match status" value="1"/>
</dbReference>
<reference evidence="5" key="1">
    <citation type="submission" date="2021-07" db="EMBL/GenBank/DDBJ databases">
        <title>Characterization of Emerging Pathogens Carrying KPC-2 Gene in IncP-6 Plasmids Isolated from Urban Sewage in Argentina.</title>
        <authorList>
            <person name="Ghiglione B."/>
            <person name="Haim M.S."/>
            <person name="Dropa M."/>
        </authorList>
    </citation>
    <scope>NUCLEOTIDE SEQUENCE</scope>
    <source>
        <strain evidence="5">WW-19C</strain>
        <plasmid evidence="5">pWW19C-6</plasmid>
    </source>
</reference>
<dbReference type="Proteomes" id="UP000826990">
    <property type="component" value="Plasmid pWW19C-6"/>
</dbReference>
<evidence type="ECO:0000256" key="2">
    <source>
        <dbReference type="ARBA" id="ARBA00022971"/>
    </source>
</evidence>
<proteinExistence type="inferred from homology"/>